<accession>A0AAD1U7X6</accession>
<proteinExistence type="predicted"/>
<name>A0AAD1U7X6_EUPCR</name>
<dbReference type="AlphaFoldDB" id="A0AAD1U7X6"/>
<gene>
    <name evidence="1" type="ORF">ECRASSUSDP1_LOCUS3609</name>
</gene>
<keyword evidence="2" id="KW-1185">Reference proteome</keyword>
<dbReference type="Proteomes" id="UP001295684">
    <property type="component" value="Unassembled WGS sequence"/>
</dbReference>
<comment type="caution">
    <text evidence="1">The sequence shown here is derived from an EMBL/GenBank/DDBJ whole genome shotgun (WGS) entry which is preliminary data.</text>
</comment>
<evidence type="ECO:0000313" key="1">
    <source>
        <dbReference type="EMBL" id="CAI2362287.1"/>
    </source>
</evidence>
<reference evidence="1" key="1">
    <citation type="submission" date="2023-07" db="EMBL/GenBank/DDBJ databases">
        <authorList>
            <consortium name="AG Swart"/>
            <person name="Singh M."/>
            <person name="Singh A."/>
            <person name="Seah K."/>
            <person name="Emmerich C."/>
        </authorList>
    </citation>
    <scope>NUCLEOTIDE SEQUENCE</scope>
    <source>
        <strain evidence="1">DP1</strain>
    </source>
</reference>
<evidence type="ECO:0000313" key="2">
    <source>
        <dbReference type="Proteomes" id="UP001295684"/>
    </source>
</evidence>
<sequence length="429" mass="49097">MPYSKFKSNIENTILRDKDKIPLAKQKGLTNTAPKNKRYNNTMMEERSIPASHFESKNKAILERLGSCSSYEGKGKVNKSVERNAESTPTNKTKIEDIRAMLRVKFGAGSGIQQSPGILAYPKAKENDNFEEIKLTKDTNRRKQRAGFVIKSTDKLKKKLDGNIYNYEDFSSVLSKSYIEQYTKTYNEDYEIYCPYFREEISPIHKKQNRKGSQKDFKYINKSKIISNNLSGSNKEAAELLRIYSDHPKHPHERNSDSILPQIDCTRKLNRFSEKSSNKDTYYCTGDTINEVPENKIEKASSLLKSSQEGLLEGQNRRYMKGTRNDNPYYRNNSNGTMETLQSSSNFMYIQSLHDKSEKKPVVYFNENTDARKRSGSIILSEQSVKNDRLSDISASSPQKLRLSESNCAQQIKGSHRNNLSITAKGLNV</sequence>
<dbReference type="EMBL" id="CAMPGE010003449">
    <property type="protein sequence ID" value="CAI2362287.1"/>
    <property type="molecule type" value="Genomic_DNA"/>
</dbReference>
<organism evidence="1 2">
    <name type="scientific">Euplotes crassus</name>
    <dbReference type="NCBI Taxonomy" id="5936"/>
    <lineage>
        <taxon>Eukaryota</taxon>
        <taxon>Sar</taxon>
        <taxon>Alveolata</taxon>
        <taxon>Ciliophora</taxon>
        <taxon>Intramacronucleata</taxon>
        <taxon>Spirotrichea</taxon>
        <taxon>Hypotrichia</taxon>
        <taxon>Euplotida</taxon>
        <taxon>Euplotidae</taxon>
        <taxon>Moneuplotes</taxon>
    </lineage>
</organism>
<protein>
    <submittedName>
        <fullName evidence="1">Uncharacterized protein</fullName>
    </submittedName>
</protein>